<proteinExistence type="predicted"/>
<gene>
    <name evidence="1" type="ORF">OUZ56_020916</name>
</gene>
<dbReference type="Proteomes" id="UP001234178">
    <property type="component" value="Unassembled WGS sequence"/>
</dbReference>
<name>A0ABQ9ZFW1_9CRUS</name>
<organism evidence="1 2">
    <name type="scientific">Daphnia magna</name>
    <dbReference type="NCBI Taxonomy" id="35525"/>
    <lineage>
        <taxon>Eukaryota</taxon>
        <taxon>Metazoa</taxon>
        <taxon>Ecdysozoa</taxon>
        <taxon>Arthropoda</taxon>
        <taxon>Crustacea</taxon>
        <taxon>Branchiopoda</taxon>
        <taxon>Diplostraca</taxon>
        <taxon>Cladocera</taxon>
        <taxon>Anomopoda</taxon>
        <taxon>Daphniidae</taxon>
        <taxon>Daphnia</taxon>
    </lineage>
</organism>
<protein>
    <submittedName>
        <fullName evidence="1">Uncharacterized protein</fullName>
    </submittedName>
</protein>
<evidence type="ECO:0000313" key="1">
    <source>
        <dbReference type="EMBL" id="KAK4011804.1"/>
    </source>
</evidence>
<reference evidence="1 2" key="1">
    <citation type="journal article" date="2023" name="Nucleic Acids Res.">
        <title>The hologenome of Daphnia magna reveals possible DNA methylation and microbiome-mediated evolution of the host genome.</title>
        <authorList>
            <person name="Chaturvedi A."/>
            <person name="Li X."/>
            <person name="Dhandapani V."/>
            <person name="Marshall H."/>
            <person name="Kissane S."/>
            <person name="Cuenca-Cambronero M."/>
            <person name="Asole G."/>
            <person name="Calvet F."/>
            <person name="Ruiz-Romero M."/>
            <person name="Marangio P."/>
            <person name="Guigo R."/>
            <person name="Rago D."/>
            <person name="Mirbahai L."/>
            <person name="Eastwood N."/>
            <person name="Colbourne J.K."/>
            <person name="Zhou J."/>
            <person name="Mallon E."/>
            <person name="Orsini L."/>
        </authorList>
    </citation>
    <scope>NUCLEOTIDE SEQUENCE [LARGE SCALE GENOMIC DNA]</scope>
    <source>
        <strain evidence="1">LRV0_1</strain>
    </source>
</reference>
<keyword evidence="2" id="KW-1185">Reference proteome</keyword>
<sequence length="74" mass="8708">MCLTSIQRSCDVGSATTNFLTQLAKMAPNFKDISQWIQIDPVSKKERSFRLRSDDDKRMTETFKLRILLFKIFF</sequence>
<evidence type="ECO:0000313" key="2">
    <source>
        <dbReference type="Proteomes" id="UP001234178"/>
    </source>
</evidence>
<dbReference type="EMBL" id="JAOYFB010000003">
    <property type="protein sequence ID" value="KAK4011804.1"/>
    <property type="molecule type" value="Genomic_DNA"/>
</dbReference>
<accession>A0ABQ9ZFW1</accession>
<comment type="caution">
    <text evidence="1">The sequence shown here is derived from an EMBL/GenBank/DDBJ whole genome shotgun (WGS) entry which is preliminary data.</text>
</comment>